<accession>A0AAD9AFD2</accession>
<dbReference type="SUPFAM" id="SSF51182">
    <property type="entry name" value="RmlC-like cupins"/>
    <property type="match status" value="1"/>
</dbReference>
<dbReference type="Proteomes" id="UP001243330">
    <property type="component" value="Unassembled WGS sequence"/>
</dbReference>
<dbReference type="EMBL" id="JAQOWY010000241">
    <property type="protein sequence ID" value="KAK1846290.1"/>
    <property type="molecule type" value="Genomic_DNA"/>
</dbReference>
<comment type="caution">
    <text evidence="1">The sequence shown here is derived from an EMBL/GenBank/DDBJ whole genome shotgun (WGS) entry which is preliminary data.</text>
</comment>
<evidence type="ECO:0000313" key="2">
    <source>
        <dbReference type="Proteomes" id="UP001243330"/>
    </source>
</evidence>
<organism evidence="1 2">
    <name type="scientific">Colletotrichum chrysophilum</name>
    <dbReference type="NCBI Taxonomy" id="1836956"/>
    <lineage>
        <taxon>Eukaryota</taxon>
        <taxon>Fungi</taxon>
        <taxon>Dikarya</taxon>
        <taxon>Ascomycota</taxon>
        <taxon>Pezizomycotina</taxon>
        <taxon>Sordariomycetes</taxon>
        <taxon>Hypocreomycetidae</taxon>
        <taxon>Glomerellales</taxon>
        <taxon>Glomerellaceae</taxon>
        <taxon>Colletotrichum</taxon>
        <taxon>Colletotrichum gloeosporioides species complex</taxon>
    </lineage>
</organism>
<protein>
    <submittedName>
        <fullName evidence="1">Uncharacterized protein</fullName>
    </submittedName>
</protein>
<dbReference type="InterPro" id="IPR014710">
    <property type="entry name" value="RmlC-like_jellyroll"/>
</dbReference>
<reference evidence="1" key="1">
    <citation type="submission" date="2023-01" db="EMBL/GenBank/DDBJ databases">
        <title>Colletotrichum chrysophilum M932 genome sequence.</title>
        <authorList>
            <person name="Baroncelli R."/>
        </authorList>
    </citation>
    <scope>NUCLEOTIDE SEQUENCE</scope>
    <source>
        <strain evidence="1">M932</strain>
    </source>
</reference>
<dbReference type="AlphaFoldDB" id="A0AAD9AFD2"/>
<sequence>MLSFLRSSSPPRLNRAADNPIFYEDGKSCLEFRKGSKYFLRNSHPPYDALSPSIVNPPFHFHLYQSEHFKIVSGECHLYKNTKDAPWKTISAADPTAPRTAIIPKMEFHTLQNASSTDPLVIDVNLAPEDFEGEERFFRNFFGYLDDCKRAGETPSIFQLMVFLKHANTPLGLRLPTRWLSQVASRAFLNIMGSIGEWILGYESSYREYYVARKGI</sequence>
<gene>
    <name evidence="1" type="ORF">CCHR01_11075</name>
</gene>
<name>A0AAD9AFD2_9PEZI</name>
<dbReference type="InterPro" id="IPR011051">
    <property type="entry name" value="RmlC_Cupin_sf"/>
</dbReference>
<proteinExistence type="predicted"/>
<dbReference type="Gene3D" id="2.60.120.10">
    <property type="entry name" value="Jelly Rolls"/>
    <property type="match status" value="1"/>
</dbReference>
<evidence type="ECO:0000313" key="1">
    <source>
        <dbReference type="EMBL" id="KAK1846290.1"/>
    </source>
</evidence>
<keyword evidence="2" id="KW-1185">Reference proteome</keyword>